<dbReference type="Pfam" id="PF02210">
    <property type="entry name" value="Laminin_G_2"/>
    <property type="match status" value="4"/>
</dbReference>
<keyword evidence="1 2" id="KW-1015">Disulfide bond</keyword>
<dbReference type="CDD" id="cd00054">
    <property type="entry name" value="EGF_CA"/>
    <property type="match status" value="2"/>
</dbReference>
<feature type="transmembrane region" description="Helical" evidence="4">
    <location>
        <begin position="1068"/>
        <end position="1091"/>
    </location>
</feature>
<evidence type="ECO:0000313" key="9">
    <source>
        <dbReference type="Proteomes" id="UP000031668"/>
    </source>
</evidence>
<dbReference type="OMA" id="TCHRIAI"/>
<dbReference type="GO" id="GO:0016020">
    <property type="term" value="C:membrane"/>
    <property type="evidence" value="ECO:0007669"/>
    <property type="project" value="UniProtKB-SubCell"/>
</dbReference>
<evidence type="ECO:0000256" key="4">
    <source>
        <dbReference type="SAM" id="Phobius"/>
    </source>
</evidence>
<proteinExistence type="predicted"/>
<dbReference type="Pfam" id="PF00008">
    <property type="entry name" value="EGF"/>
    <property type="match status" value="1"/>
</dbReference>
<evidence type="ECO:0000259" key="7">
    <source>
        <dbReference type="PROSITE" id="PS50026"/>
    </source>
</evidence>
<evidence type="ECO:0000256" key="5">
    <source>
        <dbReference type="SAM" id="SignalP"/>
    </source>
</evidence>
<keyword evidence="9" id="KW-1185">Reference proteome</keyword>
<dbReference type="PROSITE" id="PS00022">
    <property type="entry name" value="EGF_1"/>
    <property type="match status" value="1"/>
</dbReference>
<evidence type="ECO:0000259" key="6">
    <source>
        <dbReference type="PROSITE" id="PS50025"/>
    </source>
</evidence>
<dbReference type="SUPFAM" id="SSF49899">
    <property type="entry name" value="Concanavalin A-like lectins/glucanases"/>
    <property type="match status" value="4"/>
</dbReference>
<accession>A0A0C2MBA6</accession>
<organism evidence="8 9">
    <name type="scientific">Thelohanellus kitauei</name>
    <name type="common">Myxosporean</name>
    <dbReference type="NCBI Taxonomy" id="669202"/>
    <lineage>
        <taxon>Eukaryota</taxon>
        <taxon>Metazoa</taxon>
        <taxon>Cnidaria</taxon>
        <taxon>Myxozoa</taxon>
        <taxon>Myxosporea</taxon>
        <taxon>Bivalvulida</taxon>
        <taxon>Platysporina</taxon>
        <taxon>Myxobolidae</taxon>
        <taxon>Thelohanellus</taxon>
    </lineage>
</organism>
<dbReference type="PANTHER" id="PTHR15036">
    <property type="entry name" value="PIKACHURIN-LIKE PROTEIN"/>
    <property type="match status" value="1"/>
</dbReference>
<keyword evidence="5" id="KW-0732">Signal</keyword>
<dbReference type="InterPro" id="IPR050372">
    <property type="entry name" value="Neurexin-related_CASP"/>
</dbReference>
<feature type="domain" description="Laminin G" evidence="6">
    <location>
        <begin position="825"/>
        <end position="1021"/>
    </location>
</feature>
<feature type="signal peptide" evidence="5">
    <location>
        <begin position="1"/>
        <end position="17"/>
    </location>
</feature>
<sequence length="1141" mass="126923">MIFALVIVFTRCLICRGAWNISQGGFLLNSLKYSNIRNTDYFSIVFSTREHNGILLFCKGGENYLLLELHHAVIRLSVNYVGQVQQEPNVGYLGSGLADESPHQIEIYSQSHSLMLVLDRGKSNALVSWPVVSSSELIFKIDTAYVGGYPKLDYINRQMSLSRKGFTGCIEVAIWNNVNLLYDPYANSSLPFCEQSMFEPLSFLSPNSYVVLNRVTHASGLILTFDVMVYLASTTILFHKDELSTLNISVVDGSFFMSLDFETVNYINAFLPEVKINDGRWHRIIVQLPGKDTLEEPIVVFGVDREIVTTLSSFSYDTTRDIKFGGYGFVGCINNMVINSNRFIYSKSTESLNVTMNGCFFPDQCVPNPCQHAGLCALKPNTFTCVCPESYPGEVCDDALYYLTCANMFECGIKESGKQMIDVDGVGPHDPVGVLCNNMENAVPVSVTTQVNTLLPGGIITIKNEPTTINVPYDLSHQELRLLVLNSKFCSQHVRYECASSRITDGNVTLLVWIGADGEVHEYWNSEMTYGSCQCWVDGQQCYQDNRCNCDSGNRVTQSDSVTFTDKFHLPVMGITAMDISSGTGKSATVEVGPLLCSGTVGFDNAVTFQEIFSYMPIPQINFASPGTIEFFFVTDRAQGNVMMFAQGRPNNIYYAIELTNSTAITVYFSFGTHKYTLVVKIPAKLPSLDNLGRHRVFFKVNQNYAYLMVDSASNKISVNYNFESPVQVNMDNTPLFLGGSPYHMFTGFKGTISNLRVNGEFFNLAGLAASLTAGSFGVHPGTKSACLSSFNPCNFGECVDHFTYYLCDCSTSPYFGQNCENEVGVTFAAPSSSLTYYFNNLNTWVKFSISISFRTTSNGLLYMIRGEDPTVFIMLDLYQDSLRLRLNLWPKRTLVPNEYRFGNPFIPGKLTNGQTHVVQLNFKDFYYRIEINGLPQFITIPFTNVNDLFFVNPRWVYLGTAPSLQDYPTIKAENFKGCMGGMKIKFWYDGGRESDVVDVLKAVGASNSKIVGHSVLSGECVGNLTAAPAAPLIDTPANMVPGGGNFDPFIIGAAAPDTRVQSPSNSWTPVLVACLILISFMMLLAMVLFLRWYSRNHGVYVTQEGVKLVYEADRVQVKNKEKPTTSLPKATFEDMEGWYL</sequence>
<evidence type="ECO:0000313" key="8">
    <source>
        <dbReference type="EMBL" id="KII64276.1"/>
    </source>
</evidence>
<keyword evidence="4" id="KW-1133">Transmembrane helix</keyword>
<keyword evidence="2" id="KW-0245">EGF-like domain</keyword>
<dbReference type="Gene3D" id="2.60.120.200">
    <property type="match status" value="4"/>
</dbReference>
<dbReference type="InterPro" id="IPR013320">
    <property type="entry name" value="ConA-like_dom_sf"/>
</dbReference>
<feature type="disulfide bond" evidence="2">
    <location>
        <begin position="387"/>
        <end position="396"/>
    </location>
</feature>
<protein>
    <submittedName>
        <fullName evidence="8">Contactin-associated protein-like 2</fullName>
    </submittedName>
</protein>
<feature type="domain" description="Laminin G" evidence="6">
    <location>
        <begin position="20"/>
        <end position="193"/>
    </location>
</feature>
<dbReference type="InterPro" id="IPR001791">
    <property type="entry name" value="Laminin_G"/>
</dbReference>
<dbReference type="Gene3D" id="2.60.120.1000">
    <property type="match status" value="1"/>
</dbReference>
<comment type="caution">
    <text evidence="2">Lacks conserved residue(s) required for the propagation of feature annotation.</text>
</comment>
<dbReference type="AlphaFoldDB" id="A0A0C2MBA6"/>
<dbReference type="InterPro" id="IPR000742">
    <property type="entry name" value="EGF"/>
</dbReference>
<dbReference type="SMART" id="SM00282">
    <property type="entry name" value="LamG"/>
    <property type="match status" value="4"/>
</dbReference>
<evidence type="ECO:0000256" key="1">
    <source>
        <dbReference type="ARBA" id="ARBA00023157"/>
    </source>
</evidence>
<feature type="chain" id="PRO_5002152210" evidence="5">
    <location>
        <begin position="18"/>
        <end position="1141"/>
    </location>
</feature>
<name>A0A0C2MBA6_THEKT</name>
<dbReference type="EMBL" id="JWZT01004359">
    <property type="protein sequence ID" value="KII64276.1"/>
    <property type="molecule type" value="Genomic_DNA"/>
</dbReference>
<feature type="domain" description="Laminin G" evidence="6">
    <location>
        <begin position="199"/>
        <end position="359"/>
    </location>
</feature>
<comment type="caution">
    <text evidence="8">The sequence shown here is derived from an EMBL/GenBank/DDBJ whole genome shotgun (WGS) entry which is preliminary data.</text>
</comment>
<keyword evidence="4" id="KW-0472">Membrane</keyword>
<dbReference type="PANTHER" id="PTHR15036:SF49">
    <property type="entry name" value="AXOTACTIN"/>
    <property type="match status" value="1"/>
</dbReference>
<dbReference type="OrthoDB" id="26719at2759"/>
<feature type="domain" description="Laminin G" evidence="6">
    <location>
        <begin position="605"/>
        <end position="787"/>
    </location>
</feature>
<reference evidence="8 9" key="1">
    <citation type="journal article" date="2014" name="Genome Biol. Evol.">
        <title>The genome of the myxosporean Thelohanellus kitauei shows adaptations to nutrient acquisition within its fish host.</title>
        <authorList>
            <person name="Yang Y."/>
            <person name="Xiong J."/>
            <person name="Zhou Z."/>
            <person name="Huo F."/>
            <person name="Miao W."/>
            <person name="Ran C."/>
            <person name="Liu Y."/>
            <person name="Zhang J."/>
            <person name="Feng J."/>
            <person name="Wang M."/>
            <person name="Wang M."/>
            <person name="Wang L."/>
            <person name="Yao B."/>
        </authorList>
    </citation>
    <scope>NUCLEOTIDE SEQUENCE [LARGE SCALE GENOMIC DNA]</scope>
    <source>
        <strain evidence="8">Wuqing</strain>
    </source>
</reference>
<dbReference type="Proteomes" id="UP000031668">
    <property type="component" value="Unassembled WGS sequence"/>
</dbReference>
<evidence type="ECO:0000256" key="3">
    <source>
        <dbReference type="PROSITE-ProRule" id="PRU00122"/>
    </source>
</evidence>
<evidence type="ECO:0000256" key="2">
    <source>
        <dbReference type="PROSITE-ProRule" id="PRU00076"/>
    </source>
</evidence>
<dbReference type="SMART" id="SM00181">
    <property type="entry name" value="EGF"/>
    <property type="match status" value="2"/>
</dbReference>
<feature type="disulfide bond" evidence="3">
    <location>
        <begin position="332"/>
        <end position="359"/>
    </location>
</feature>
<dbReference type="CDD" id="cd00110">
    <property type="entry name" value="LamG"/>
    <property type="match status" value="3"/>
</dbReference>
<keyword evidence="4" id="KW-0812">Transmembrane</keyword>
<dbReference type="PROSITE" id="PS50025">
    <property type="entry name" value="LAM_G_DOMAIN"/>
    <property type="match status" value="4"/>
</dbReference>
<dbReference type="Gene3D" id="2.10.25.10">
    <property type="entry name" value="Laminin"/>
    <property type="match status" value="2"/>
</dbReference>
<gene>
    <name evidence="8" type="ORF">RF11_10944</name>
</gene>
<feature type="domain" description="EGF-like" evidence="7">
    <location>
        <begin position="361"/>
        <end position="397"/>
    </location>
</feature>
<dbReference type="PROSITE" id="PS50026">
    <property type="entry name" value="EGF_3"/>
    <property type="match status" value="1"/>
</dbReference>